<dbReference type="PANTHER" id="PTHR18896">
    <property type="entry name" value="PHOSPHOLIPASE D"/>
    <property type="match status" value="1"/>
</dbReference>
<dbReference type="EMBL" id="MDEN01000068">
    <property type="protein sequence ID" value="OCX13905.1"/>
    <property type="molecule type" value="Genomic_DNA"/>
</dbReference>
<feature type="domain" description="PLD phosphodiesterase" evidence="6">
    <location>
        <begin position="531"/>
        <end position="558"/>
    </location>
</feature>
<dbReference type="InterPro" id="IPR025202">
    <property type="entry name" value="PLD-like_dom"/>
</dbReference>
<comment type="catalytic activity">
    <reaction evidence="1">
        <text>a 1,2-diacyl-sn-glycero-3-phosphocholine + H2O = a 1,2-diacyl-sn-glycero-3-phosphate + choline + H(+)</text>
        <dbReference type="Rhea" id="RHEA:14445"/>
        <dbReference type="ChEBI" id="CHEBI:15354"/>
        <dbReference type="ChEBI" id="CHEBI:15377"/>
        <dbReference type="ChEBI" id="CHEBI:15378"/>
        <dbReference type="ChEBI" id="CHEBI:57643"/>
        <dbReference type="ChEBI" id="CHEBI:58608"/>
        <dbReference type="EC" id="3.1.4.4"/>
    </reaction>
</comment>
<sequence length="640" mass="70869">MTQPEIVAPVSFQETDTVTLTPPWFVQDSEYPPALTTYMPLVNGEETFGAVHRAIASATRSVDIICWGFQPSMYFIRNGGKHPSIGALLMEKAKEGVKVRVLGWEAPFNTAGMAGEANLPGKGLLALDDRKMQHTADVEYGYDRYWFAKCAIAAGQAPKRISEQYPAYASRGFSLFDRAEIVHQARYHSADPNLSAITFAALGIAVTHHQKTVLVDYEAPEHAVGFVMGHNTLDEYWDTDKHSALKRDKASKPAPDAGPRGDTPRQDISSQVAGPILEHLHHNFATAWFDATGEDLMTTRDAMALGKRLQCPADQQRHFAQILRTQAQEGRRDIETLYLQAVNNATGFIYIENQYFRWPPLAEMIKKAAIAQTQGGRDPGKHGALHLFVITNVTDDGIGKGTVNTHRMLDSLGRADTMPKITQLQRIEAAKAKAAAQEQDLSELIADQATTLATELLSLSTTLLTGGDSAISEKAREKRRDAESAAAFRMAVLEDQIKAIQQEVLKPEEIPNLKVHICSLVAPDSPPGNWMPVYIHSKLMIVDDVFTTHGSANINTRSMQVDSELNIAHEWASETQALRRRLWKLHTAKQGMQDDPEAAFKAWQSIIKENKKRKGDKGKGEPYAPLVEFHYCPATLTNLD</sequence>
<dbReference type="SUPFAM" id="SSF56024">
    <property type="entry name" value="Phospholipase D/nuclease"/>
    <property type="match status" value="2"/>
</dbReference>
<evidence type="ECO:0000256" key="4">
    <source>
        <dbReference type="ARBA" id="ARBA00023098"/>
    </source>
</evidence>
<name>A0A1C2DGW1_9PSED</name>
<dbReference type="OrthoDB" id="8828485at2"/>
<dbReference type="InterPro" id="IPR015679">
    <property type="entry name" value="PLipase_D_fam"/>
</dbReference>
<evidence type="ECO:0000256" key="2">
    <source>
        <dbReference type="ARBA" id="ARBA00022737"/>
    </source>
</evidence>
<evidence type="ECO:0000313" key="8">
    <source>
        <dbReference type="Proteomes" id="UP000095143"/>
    </source>
</evidence>
<dbReference type="PROSITE" id="PS50035">
    <property type="entry name" value="PLD"/>
    <property type="match status" value="1"/>
</dbReference>
<dbReference type="AlphaFoldDB" id="A0A1C2DGW1"/>
<gene>
    <name evidence="7" type="ORF">BBI10_20285</name>
</gene>
<dbReference type="GO" id="GO:0004630">
    <property type="term" value="F:phospholipase D activity"/>
    <property type="evidence" value="ECO:0007669"/>
    <property type="project" value="UniProtKB-EC"/>
</dbReference>
<protein>
    <submittedName>
        <fullName evidence="7">Phospholipase</fullName>
    </submittedName>
</protein>
<feature type="region of interest" description="Disordered" evidence="5">
    <location>
        <begin position="244"/>
        <end position="268"/>
    </location>
</feature>
<evidence type="ECO:0000256" key="3">
    <source>
        <dbReference type="ARBA" id="ARBA00022801"/>
    </source>
</evidence>
<keyword evidence="4" id="KW-0443">Lipid metabolism</keyword>
<dbReference type="Gene3D" id="3.30.870.10">
    <property type="entry name" value="Endonuclease Chain A"/>
    <property type="match status" value="2"/>
</dbReference>
<evidence type="ECO:0000256" key="1">
    <source>
        <dbReference type="ARBA" id="ARBA00000798"/>
    </source>
</evidence>
<comment type="caution">
    <text evidence="7">The sequence shown here is derived from an EMBL/GenBank/DDBJ whole genome shotgun (WGS) entry which is preliminary data.</text>
</comment>
<organism evidence="7 8">
    <name type="scientific">Pseudomonas graminis</name>
    <dbReference type="NCBI Taxonomy" id="158627"/>
    <lineage>
        <taxon>Bacteria</taxon>
        <taxon>Pseudomonadati</taxon>
        <taxon>Pseudomonadota</taxon>
        <taxon>Gammaproteobacteria</taxon>
        <taxon>Pseudomonadales</taxon>
        <taxon>Pseudomonadaceae</taxon>
        <taxon>Pseudomonas</taxon>
    </lineage>
</organism>
<dbReference type="RefSeq" id="WP_065991417.1">
    <property type="nucleotide sequence ID" value="NZ_MDEN01000068.1"/>
</dbReference>
<dbReference type="InterPro" id="IPR001736">
    <property type="entry name" value="PLipase_D/transphosphatidylase"/>
</dbReference>
<evidence type="ECO:0000313" key="7">
    <source>
        <dbReference type="EMBL" id="OCX13905.1"/>
    </source>
</evidence>
<keyword evidence="3" id="KW-0378">Hydrolase</keyword>
<dbReference type="GO" id="GO:0009395">
    <property type="term" value="P:phospholipid catabolic process"/>
    <property type="evidence" value="ECO:0007669"/>
    <property type="project" value="TreeGrafter"/>
</dbReference>
<evidence type="ECO:0000259" key="6">
    <source>
        <dbReference type="PROSITE" id="PS50035"/>
    </source>
</evidence>
<dbReference type="SMART" id="SM00155">
    <property type="entry name" value="PLDc"/>
    <property type="match status" value="2"/>
</dbReference>
<evidence type="ECO:0000256" key="5">
    <source>
        <dbReference type="SAM" id="MobiDB-lite"/>
    </source>
</evidence>
<dbReference type="Proteomes" id="UP000095143">
    <property type="component" value="Unassembled WGS sequence"/>
</dbReference>
<proteinExistence type="predicted"/>
<accession>A0A1C2DGW1</accession>
<dbReference type="Pfam" id="PF13091">
    <property type="entry name" value="PLDc_2"/>
    <property type="match status" value="1"/>
</dbReference>
<reference evidence="7 8" key="1">
    <citation type="submission" date="2016-08" db="EMBL/GenBank/DDBJ databases">
        <title>Whole genome sequence of Pseudomonas graminis strain UASWS1507, a potential biological control agent for agriculture.</title>
        <authorList>
            <person name="Crovadore J."/>
            <person name="Calmin G."/>
            <person name="Chablais R."/>
            <person name="Cochard B."/>
            <person name="Lefort F."/>
        </authorList>
    </citation>
    <scope>NUCLEOTIDE SEQUENCE [LARGE SCALE GENOMIC DNA]</scope>
    <source>
        <strain evidence="7 8">UASWS1507</strain>
    </source>
</reference>
<dbReference type="PANTHER" id="PTHR18896:SF76">
    <property type="entry name" value="PHOSPHOLIPASE"/>
    <property type="match status" value="1"/>
</dbReference>
<keyword evidence="2" id="KW-0677">Repeat</keyword>